<organism evidence="2 3">
    <name type="scientific">Pandoravirus salinus</name>
    <dbReference type="NCBI Taxonomy" id="1349410"/>
    <lineage>
        <taxon>Viruses</taxon>
        <taxon>Pandoravirus</taxon>
    </lineage>
</organism>
<sequence length="664" mass="73890">MQAMQRTEATNSGSDPTAAMTPTKESACNMQAMGAFDALPNEVLYMILAESLPARWRFCARPVCRLWKTVLDAAGDETTNRPRNEYHDRTLRRSMPNMPWKSLKKAGVARGCFHALACRWRRGAIVLASTIVEWARTRPDLWDHQPDALATRCMTWHRAPRSDIVKVLVASGREPLVRYAVGPLFLDRGCLYDMAQLEEQGRKTPLPHSVDVAEIIHAATPAGPATTALVVEALKPVPWREIVDPGWLTAGDCPDTFEPILRAWGVHARDDGRLCDLWNSVFWSGSVRIFTRLLEIVATDDVNTWNCCPARKAKPNRRARRREAARLLAARLNLTWGEVAETCFVDAVGRKRDCTRMLEAGRAILVGDLARRVVDEAWSCGCVANLQWCKDNVGLPPVTHDRLCKAAHQNVEFFEWLFDPRGGAHVPANDAEITRLFRMLASRNSTCALWVAERWPAQSAAAGVTKLAAMVDQVLLKCRLVSDYECKGRDSYGGLLERLVRVLDRCAPHAPPGDNPTGDCDLWASALALGRVERRRPWDVWHVIMCYMWARTTGNDDDAVDMLGGHGRWPTSSALWTRWCRVAPVSLVDLGLAGTDLSAVAPNESGESPLVVADRARNRGPIRNIKDDIPESRASTLALAVWLRSKGLLADHQANATPNTDKRM</sequence>
<dbReference type="EMBL" id="KC977571">
    <property type="protein sequence ID" value="ATE82301.1"/>
    <property type="molecule type" value="Genomic_DNA"/>
</dbReference>
<feature type="region of interest" description="Disordered" evidence="1">
    <location>
        <begin position="1"/>
        <end position="23"/>
    </location>
</feature>
<gene>
    <name evidence="2" type="ORF">psal_cds_1275</name>
</gene>
<proteinExistence type="predicted"/>
<dbReference type="Proteomes" id="UP000204584">
    <property type="component" value="Segment"/>
</dbReference>
<protein>
    <recommendedName>
        <fullName evidence="4">F-box incomplete domain containing protein</fullName>
    </recommendedName>
</protein>
<dbReference type="KEGG" id="vg:34568404"/>
<evidence type="ECO:0000256" key="1">
    <source>
        <dbReference type="SAM" id="MobiDB-lite"/>
    </source>
</evidence>
<dbReference type="GeneID" id="34568404"/>
<dbReference type="RefSeq" id="YP_009430140.1">
    <property type="nucleotide sequence ID" value="NC_022098.1"/>
</dbReference>
<evidence type="ECO:0008006" key="4">
    <source>
        <dbReference type="Google" id="ProtNLM"/>
    </source>
</evidence>
<accession>A0A291ATS7</accession>
<reference evidence="2 3" key="1">
    <citation type="journal article" date="2013" name="Science">
        <title>Pandoraviruses: amoeba viruses with genomes up to 2.5 Mb reaching that of parasitic eukaryotes.</title>
        <authorList>
            <person name="Philippe N."/>
            <person name="Legendre M."/>
            <person name="Doutre G."/>
            <person name="Coute Y."/>
            <person name="Poirot O."/>
            <person name="Lescot M."/>
            <person name="Arslan D."/>
            <person name="Seltzer V."/>
            <person name="Bertaux L."/>
            <person name="Bruley C."/>
            <person name="Garin J."/>
            <person name="Claverie J.M."/>
            <person name="Abergel C."/>
        </authorList>
    </citation>
    <scope>NUCLEOTIDE SEQUENCE [LARGE SCALE GENOMIC DNA]</scope>
</reference>
<name>A0A291ATS7_9VIRU</name>
<evidence type="ECO:0000313" key="2">
    <source>
        <dbReference type="EMBL" id="ATE82301.1"/>
    </source>
</evidence>
<evidence type="ECO:0000313" key="3">
    <source>
        <dbReference type="Proteomes" id="UP000204584"/>
    </source>
</evidence>
<keyword evidence="3" id="KW-1185">Reference proteome</keyword>
<feature type="compositionally biased region" description="Polar residues" evidence="1">
    <location>
        <begin position="1"/>
        <end position="15"/>
    </location>
</feature>